<comment type="caution">
    <text evidence="2">The sequence shown here is derived from an EMBL/GenBank/DDBJ whole genome shotgun (WGS) entry which is preliminary data.</text>
</comment>
<protein>
    <submittedName>
        <fullName evidence="2">Uncharacterized protein</fullName>
    </submittedName>
</protein>
<gene>
    <name evidence="2" type="ORF">E7681_11080</name>
</gene>
<feature type="compositionally biased region" description="Polar residues" evidence="1">
    <location>
        <begin position="1"/>
        <end position="17"/>
    </location>
</feature>
<feature type="region of interest" description="Disordered" evidence="1">
    <location>
        <begin position="1"/>
        <end position="32"/>
    </location>
</feature>
<proteinExistence type="predicted"/>
<organism evidence="2 3">
    <name type="scientific">Thalassobius vesicularis</name>
    <dbReference type="NCBI Taxonomy" id="1294297"/>
    <lineage>
        <taxon>Bacteria</taxon>
        <taxon>Pseudomonadati</taxon>
        <taxon>Pseudomonadota</taxon>
        <taxon>Alphaproteobacteria</taxon>
        <taxon>Rhodobacterales</taxon>
        <taxon>Roseobacteraceae</taxon>
        <taxon>Thalassovita</taxon>
    </lineage>
</organism>
<feature type="compositionally biased region" description="Low complexity" evidence="1">
    <location>
        <begin position="18"/>
        <end position="31"/>
    </location>
</feature>
<dbReference type="EMBL" id="SSMD01000005">
    <property type="protein sequence ID" value="THD73239.1"/>
    <property type="molecule type" value="Genomic_DNA"/>
</dbReference>
<reference evidence="2 3" key="1">
    <citation type="submission" date="2019-04" db="EMBL/GenBank/DDBJ databases">
        <title>Draft genome sequence of Youngimonas vesicularis.</title>
        <authorList>
            <person name="Hameed A."/>
        </authorList>
    </citation>
    <scope>NUCLEOTIDE SEQUENCE [LARGE SCALE GENOMIC DNA]</scope>
    <source>
        <strain evidence="2 3">CC-AMW-E</strain>
    </source>
</reference>
<name>A0A4S3M7L2_9RHOB</name>
<dbReference type="AlphaFoldDB" id="A0A4S3M7L2"/>
<accession>A0A4S3M7L2</accession>
<evidence type="ECO:0000313" key="2">
    <source>
        <dbReference type="EMBL" id="THD73239.1"/>
    </source>
</evidence>
<dbReference type="RefSeq" id="WP_136339368.1">
    <property type="nucleotide sequence ID" value="NZ_SSMD01000005.1"/>
</dbReference>
<evidence type="ECO:0000313" key="3">
    <source>
        <dbReference type="Proteomes" id="UP000306113"/>
    </source>
</evidence>
<evidence type="ECO:0000256" key="1">
    <source>
        <dbReference type="SAM" id="MobiDB-lite"/>
    </source>
</evidence>
<dbReference type="Proteomes" id="UP000306113">
    <property type="component" value="Unassembled WGS sequence"/>
</dbReference>
<keyword evidence="3" id="KW-1185">Reference proteome</keyword>
<sequence>MPNGQANGHSNAAQNFHNGTANNPNNNGANGHSIAMDNVPFLAGSGFGFDSAEVSGTPGADTAYYTQGDFIGTVSAPFSFGNIGVGDWDGDGDLEYRTPGLGDLIIERANGDTFEFSGVSIEDYDNDGVGYVSMNGGGADGSSYLLTSIYSSALREMTYRGHVSSPDGTYQVQDFQNFDDAFDFVFADQELTQLSCVAFGMALDDFILV</sequence>